<proteinExistence type="predicted"/>
<dbReference type="AlphaFoldDB" id="A0A6C2U7Y4"/>
<keyword evidence="1" id="KW-0732">Signal</keyword>
<sequence length="801" mass="84019">MRVMWRMKRYGFIVALALFGSTGAMADTYLAEWASYGSDPGGDPSVQLSDGTTPTGNTLDVVATSGGANEQFNISQAADGSRYTRARIDLRNSGSLFGQGYSFNEIDGGGYQWLVGSGTFSTNQTQGSSAAMCSSGSPKTSGTPGNGWTANDGTGAEEINWCMSGEEGGTDLGSAGVIAWGLIWTDVNANDAMDPGDIVSVKYVVGADTFAEIDTVAELEAAIVSTAPLAPLDVTALPLPGEVELNWAASDPTPDFYTVYRSEESGTNYAQVATGLTANTYTDTSVSNGSEYYYVVTVTAGGVESSYSSEVSALPSDVPLGLGAGSTWKVSLGWTPMTDPALDFYTVYRSEESGSNYTEIATSITTNVYEDTAVSIGTTYYYVVTYTDTDSVESGYSAEAGAKPVNLPPTGFTATGQEGAVALDWDDTTNPAFESYKVYRSTESGTNYTEIATVGVSEYTDSSAVAGTPYYYVVTEVDGGSETGFSAERLGQATASEFVLLDINTQRDNGSGVPIPVLSTLGGIEVSTQTYLQDPLDNTGRMDRYYLRFDASNKRYNGHYLHAGSGGLGYTGSDVLSTNDTAVNNVSFRASGDVFNVPTNTVLWYAYTAEQADSSGNDTAFNDMAFAVILQDLNGNNVADAGDTMEVLGIVYSQGDATVFGKTADEMTALLNLDATPFEAYLAGFGLSGTDLDADADPDGDGLKNLGEYAFGGNPNDGGTGDVGVQPALTDAGGMKYIYEIVDDPTVLHQVETETDLVVGGGSLTVTLDGSGAGRTGYNAYTNSVDTVTENKGFLWVEISQ</sequence>
<gene>
    <name evidence="3" type="primary">apu_6</name>
    <name evidence="3" type="ORF">PDESU_04799</name>
</gene>
<dbReference type="InterPro" id="IPR036116">
    <property type="entry name" value="FN3_sf"/>
</dbReference>
<feature type="chain" id="PRO_5025331635" evidence="1">
    <location>
        <begin position="27"/>
        <end position="801"/>
    </location>
</feature>
<feature type="signal peptide" evidence="1">
    <location>
        <begin position="1"/>
        <end position="26"/>
    </location>
</feature>
<organism evidence="3 4">
    <name type="scientific">Pontiella desulfatans</name>
    <dbReference type="NCBI Taxonomy" id="2750659"/>
    <lineage>
        <taxon>Bacteria</taxon>
        <taxon>Pseudomonadati</taxon>
        <taxon>Kiritimatiellota</taxon>
        <taxon>Kiritimatiellia</taxon>
        <taxon>Kiritimatiellales</taxon>
        <taxon>Pontiellaceae</taxon>
        <taxon>Pontiella</taxon>
    </lineage>
</organism>
<dbReference type="InterPro" id="IPR013783">
    <property type="entry name" value="Ig-like_fold"/>
</dbReference>
<dbReference type="SUPFAM" id="SSF49265">
    <property type="entry name" value="Fibronectin type III"/>
    <property type="match status" value="3"/>
</dbReference>
<dbReference type="Gene3D" id="2.60.40.10">
    <property type="entry name" value="Immunoglobulins"/>
    <property type="match status" value="3"/>
</dbReference>
<name>A0A6C2U7Y4_PONDE</name>
<dbReference type="PROSITE" id="PS50853">
    <property type="entry name" value="FN3"/>
    <property type="match status" value="1"/>
</dbReference>
<dbReference type="Proteomes" id="UP000366872">
    <property type="component" value="Unassembled WGS sequence"/>
</dbReference>
<protein>
    <submittedName>
        <fullName evidence="3">Amylopullulanase</fullName>
    </submittedName>
</protein>
<evidence type="ECO:0000256" key="1">
    <source>
        <dbReference type="SAM" id="SignalP"/>
    </source>
</evidence>
<dbReference type="EMBL" id="CAAHFG010000003">
    <property type="protein sequence ID" value="VGO16208.1"/>
    <property type="molecule type" value="Genomic_DNA"/>
</dbReference>
<feature type="domain" description="Fibronectin type-III" evidence="2">
    <location>
        <begin position="227"/>
        <end position="319"/>
    </location>
</feature>
<keyword evidence="4" id="KW-1185">Reference proteome</keyword>
<evidence type="ECO:0000313" key="3">
    <source>
        <dbReference type="EMBL" id="VGO16208.1"/>
    </source>
</evidence>
<evidence type="ECO:0000313" key="4">
    <source>
        <dbReference type="Proteomes" id="UP000366872"/>
    </source>
</evidence>
<evidence type="ECO:0000259" key="2">
    <source>
        <dbReference type="PROSITE" id="PS50853"/>
    </source>
</evidence>
<dbReference type="InterPro" id="IPR003961">
    <property type="entry name" value="FN3_dom"/>
</dbReference>
<accession>A0A6C2U7Y4</accession>
<reference evidence="3 4" key="1">
    <citation type="submission" date="2019-04" db="EMBL/GenBank/DDBJ databases">
        <authorList>
            <person name="Van Vliet M D."/>
        </authorList>
    </citation>
    <scope>NUCLEOTIDE SEQUENCE [LARGE SCALE GENOMIC DNA]</scope>
    <source>
        <strain evidence="3 4">F1</strain>
    </source>
</reference>